<reference evidence="1" key="1">
    <citation type="submission" date="2024-08" db="EMBL/GenBank/DDBJ databases">
        <authorList>
            <person name="Yu S.T."/>
        </authorList>
    </citation>
    <scope>NUCLEOTIDE SEQUENCE</scope>
    <source>
        <strain evidence="1">R33</strain>
    </source>
</reference>
<dbReference type="EMBL" id="CP165727">
    <property type="protein sequence ID" value="XDV61653.1"/>
    <property type="molecule type" value="Genomic_DNA"/>
</dbReference>
<accession>A0AB39XVA8</accession>
<organism evidence="1">
    <name type="scientific">Streptomyces sp. R33</name>
    <dbReference type="NCBI Taxonomy" id="3238629"/>
    <lineage>
        <taxon>Bacteria</taxon>
        <taxon>Bacillati</taxon>
        <taxon>Actinomycetota</taxon>
        <taxon>Actinomycetes</taxon>
        <taxon>Kitasatosporales</taxon>
        <taxon>Streptomycetaceae</taxon>
        <taxon>Streptomyces</taxon>
    </lineage>
</organism>
<gene>
    <name evidence="1" type="ORF">AB5J51_01050</name>
</gene>
<proteinExistence type="predicted"/>
<evidence type="ECO:0000313" key="1">
    <source>
        <dbReference type="EMBL" id="XDV61653.1"/>
    </source>
</evidence>
<sequence length="112" mass="12415">MGVELELHSGRPARNDWDKSRATLLRGSYEHGKGLAQALDRLAPNSPGKLWWVDPYGNTVFNEQEAEAALREIDGLLEKCSSQVQRDAVKDLAVLLRCCAATPGSYLWFIGD</sequence>
<protein>
    <submittedName>
        <fullName evidence="1">Uncharacterized protein</fullName>
    </submittedName>
</protein>
<dbReference type="RefSeq" id="WP_369776426.1">
    <property type="nucleotide sequence ID" value="NZ_CP165727.1"/>
</dbReference>
<name>A0AB39XVA8_9ACTN</name>
<dbReference type="AlphaFoldDB" id="A0AB39XVA8"/>